<name>A0A6N8HYA5_9FIRM</name>
<dbReference type="AlphaFoldDB" id="A0A6N8HYA5"/>
<dbReference type="InterPro" id="IPR025857">
    <property type="entry name" value="MacB_PCD"/>
</dbReference>
<evidence type="ECO:0000256" key="1">
    <source>
        <dbReference type="ARBA" id="ARBA00004651"/>
    </source>
</evidence>
<comment type="subcellular location">
    <subcellularLocation>
        <location evidence="1">Cell membrane</location>
        <topology evidence="1">Multi-pass membrane protein</topology>
    </subcellularLocation>
</comment>
<feature type="transmembrane region" description="Helical" evidence="6">
    <location>
        <begin position="351"/>
        <end position="373"/>
    </location>
</feature>
<keyword evidence="3 6" id="KW-0812">Transmembrane</keyword>
<feature type="transmembrane region" description="Helical" evidence="6">
    <location>
        <begin position="21"/>
        <end position="45"/>
    </location>
</feature>
<evidence type="ECO:0000256" key="6">
    <source>
        <dbReference type="SAM" id="Phobius"/>
    </source>
</evidence>
<feature type="transmembrane region" description="Helical" evidence="6">
    <location>
        <begin position="639"/>
        <end position="660"/>
    </location>
</feature>
<evidence type="ECO:0000256" key="4">
    <source>
        <dbReference type="ARBA" id="ARBA00022989"/>
    </source>
</evidence>
<dbReference type="InterPro" id="IPR038766">
    <property type="entry name" value="Membrane_comp_ABC_pdt"/>
</dbReference>
<gene>
    <name evidence="9" type="ORF">CAFE_10060</name>
</gene>
<protein>
    <submittedName>
        <fullName evidence="9">FtsX-like permease family protein</fullName>
    </submittedName>
</protein>
<dbReference type="PANTHER" id="PTHR30287:SF1">
    <property type="entry name" value="INNER MEMBRANE PROTEIN"/>
    <property type="match status" value="1"/>
</dbReference>
<feature type="domain" description="ABC3 transporter permease C-terminal" evidence="7">
    <location>
        <begin position="646"/>
        <end position="751"/>
    </location>
</feature>
<keyword evidence="2" id="KW-1003">Cell membrane</keyword>
<evidence type="ECO:0000256" key="2">
    <source>
        <dbReference type="ARBA" id="ARBA00022475"/>
    </source>
</evidence>
<evidence type="ECO:0000313" key="10">
    <source>
        <dbReference type="Proteomes" id="UP000469440"/>
    </source>
</evidence>
<evidence type="ECO:0000259" key="7">
    <source>
        <dbReference type="Pfam" id="PF02687"/>
    </source>
</evidence>
<evidence type="ECO:0000256" key="3">
    <source>
        <dbReference type="ARBA" id="ARBA00022692"/>
    </source>
</evidence>
<sequence>MVRGALWKKTIRDMKQSKSQFVSILIMATLAVSIVTGLDSIWFTIQNHADAMYRSTSLSDLWVTVANPSEQQLWGIKQIDGVTRVEQRYCADADTDLPGNPTLRVYALDDRSTLDQPDVQEGSFEKYGGGAVLDENFAESNGLKIGDVVSIKLNGAWVRVPITGLGLSSEQIFAVKNSASLMPDSKSFGFLVVHAGTLESVYGRKVYNQISVRLASGTDVPQVERQADAVIGKELIGIVSQKDSGSVNSVDSRIQQFRTLGIVFPLLFFIVTALITQSTMVRLVENQRSQIGILKALGYSRRSILWHYTSYGVVIGLCGSLLGLAMGPNVFGRILVPRVKLTFSDYRISVNFLHFFLAMALILICTGGVSFYACRKLQGDTPAVLLRDRPPKKGNHIFLESLPSLWRKLKFSSKLIARNTMKNKGRLMMSTVGVMGCTGAILAALTIRSMISGITVQMYGTTFNYDQKILVDQTKTDTRYLANQELNGIVQQTEESNLELICPNGRRKMEPLTITSKNSPLIHLQDVSGNPVSIPENGIAVSRKLTETLGVKPGDSIQIKRTDQKYVTVPVTQVFYLASGQGIFMSDAYWKSLGETFKPTALLVKWNGVPNEKFLSSDAVEESVTRESQRSGLSGSTQVVNIAVAMMIVMGAALAFVVLYNTSILNFTERIRDLATLRVLGFYHGEIRNLVLIENYFSVFPGMIFGIPVGRSISWIVAKNLDSRLDLFGTITPQNVLIAGILTLFFAWIINRAVAKKMKNLDILSALKSVE</sequence>
<keyword evidence="5 6" id="KW-0472">Membrane</keyword>
<dbReference type="PANTHER" id="PTHR30287">
    <property type="entry name" value="MEMBRANE COMPONENT OF PREDICTED ABC SUPERFAMILY METABOLITE UPTAKE TRANSPORTER"/>
    <property type="match status" value="1"/>
</dbReference>
<keyword evidence="10" id="KW-1185">Reference proteome</keyword>
<reference evidence="9 10" key="1">
    <citation type="submission" date="2019-09" db="EMBL/GenBank/DDBJ databases">
        <title>Genome sequence of Clostridium sp. EA1.</title>
        <authorList>
            <person name="Poehlein A."/>
            <person name="Bengelsdorf F.R."/>
            <person name="Daniel R."/>
        </authorList>
    </citation>
    <scope>NUCLEOTIDE SEQUENCE [LARGE SCALE GENOMIC DNA]</scope>
    <source>
        <strain evidence="9 10">EA1</strain>
    </source>
</reference>
<dbReference type="Pfam" id="PF12704">
    <property type="entry name" value="MacB_PCD"/>
    <property type="match status" value="1"/>
</dbReference>
<dbReference type="Pfam" id="PF02687">
    <property type="entry name" value="FtsX"/>
    <property type="match status" value="2"/>
</dbReference>
<feature type="transmembrane region" description="Helical" evidence="6">
    <location>
        <begin position="736"/>
        <end position="755"/>
    </location>
</feature>
<dbReference type="GO" id="GO:0005886">
    <property type="term" value="C:plasma membrane"/>
    <property type="evidence" value="ECO:0007669"/>
    <property type="project" value="UniProtKB-SubCell"/>
</dbReference>
<proteinExistence type="predicted"/>
<dbReference type="EMBL" id="VWXL01000026">
    <property type="protein sequence ID" value="MVB10323.1"/>
    <property type="molecule type" value="Genomic_DNA"/>
</dbReference>
<feature type="domain" description="MacB-like periplasmic core" evidence="8">
    <location>
        <begin position="71"/>
        <end position="229"/>
    </location>
</feature>
<feature type="transmembrane region" description="Helical" evidence="6">
    <location>
        <begin position="427"/>
        <end position="447"/>
    </location>
</feature>
<feature type="transmembrane region" description="Helical" evidence="6">
    <location>
        <begin position="262"/>
        <end position="284"/>
    </location>
</feature>
<dbReference type="OrthoDB" id="5137249at2"/>
<feature type="transmembrane region" description="Helical" evidence="6">
    <location>
        <begin position="696"/>
        <end position="716"/>
    </location>
</feature>
<accession>A0A6N8HYA5</accession>
<keyword evidence="4 6" id="KW-1133">Transmembrane helix</keyword>
<feature type="domain" description="ABC3 transporter permease C-terminal" evidence="7">
    <location>
        <begin position="262"/>
        <end position="377"/>
    </location>
</feature>
<comment type="caution">
    <text evidence="9">The sequence shown here is derived from an EMBL/GenBank/DDBJ whole genome shotgun (WGS) entry which is preliminary data.</text>
</comment>
<feature type="transmembrane region" description="Helical" evidence="6">
    <location>
        <begin position="305"/>
        <end position="331"/>
    </location>
</feature>
<evidence type="ECO:0000256" key="5">
    <source>
        <dbReference type="ARBA" id="ARBA00023136"/>
    </source>
</evidence>
<evidence type="ECO:0000259" key="8">
    <source>
        <dbReference type="Pfam" id="PF12704"/>
    </source>
</evidence>
<dbReference type="RefSeq" id="WP_156989996.1">
    <property type="nucleotide sequence ID" value="NZ_VWXL01000026.1"/>
</dbReference>
<organism evidence="9 10">
    <name type="scientific">Caproicibacter fermentans</name>
    <dbReference type="NCBI Taxonomy" id="2576756"/>
    <lineage>
        <taxon>Bacteria</taxon>
        <taxon>Bacillati</taxon>
        <taxon>Bacillota</taxon>
        <taxon>Clostridia</taxon>
        <taxon>Eubacteriales</taxon>
        <taxon>Acutalibacteraceae</taxon>
        <taxon>Caproicibacter</taxon>
    </lineage>
</organism>
<dbReference type="Proteomes" id="UP000469440">
    <property type="component" value="Unassembled WGS sequence"/>
</dbReference>
<evidence type="ECO:0000313" key="9">
    <source>
        <dbReference type="EMBL" id="MVB10323.1"/>
    </source>
</evidence>
<dbReference type="InterPro" id="IPR003838">
    <property type="entry name" value="ABC3_permease_C"/>
</dbReference>